<dbReference type="AlphaFoldDB" id="A0A5C5ZYW0"/>
<proteinExistence type="predicted"/>
<sequence length="359" mass="39247">MTEPTTPDSSPGKDHEANHDVAHNHDHESGATGGKAGGSVRRAVLRGLGVVLPPLLTIVVLIWAWNAIENYVLRPVELGIRSALVWSVADIRDQIPDTAIRNDTPPPPEGSQTGRGTGRDRTLGFTYNGLSYVPDPTGRRYLPGYVVQEVDEEIDAFGLEAIPPATAAAYWDRYVQLRYMPRSVVVPVFLIVFLSLLYFLGRLFTGGIGRWFLGTFDATILRIPIVNKVYGSVKQITDFAFDDRQIEFNRVVAIQYPREGIWSLGFVTGNSMREISEAAGEPMLSVLMPTSPMPMTGFTVTVRRSEAIDLDLTIDEAIQFIVSCGVVVPPQQRPLVPSPIAPVGAISRPAKISPDVAKA</sequence>
<accession>A0A5C5ZYW0</accession>
<keyword evidence="2" id="KW-1133">Transmembrane helix</keyword>
<evidence type="ECO:0000256" key="1">
    <source>
        <dbReference type="SAM" id="MobiDB-lite"/>
    </source>
</evidence>
<dbReference type="Proteomes" id="UP000316213">
    <property type="component" value="Unassembled WGS sequence"/>
</dbReference>
<dbReference type="PANTHER" id="PTHR31876:SF26">
    <property type="entry name" value="PROTEIN LIKE COV 2"/>
    <property type="match status" value="1"/>
</dbReference>
<keyword evidence="2" id="KW-0472">Membrane</keyword>
<dbReference type="RefSeq" id="WP_146580581.1">
    <property type="nucleotide sequence ID" value="NZ_SJPM01000012.1"/>
</dbReference>
<comment type="caution">
    <text evidence="3">The sequence shown here is derived from an EMBL/GenBank/DDBJ whole genome shotgun (WGS) entry which is preliminary data.</text>
</comment>
<feature type="compositionally biased region" description="Basic and acidic residues" evidence="1">
    <location>
        <begin position="11"/>
        <end position="29"/>
    </location>
</feature>
<reference evidence="3 4" key="1">
    <citation type="submission" date="2019-02" db="EMBL/GenBank/DDBJ databases">
        <title>Deep-cultivation of Planctomycetes and their phenomic and genomic characterization uncovers novel biology.</title>
        <authorList>
            <person name="Wiegand S."/>
            <person name="Jogler M."/>
            <person name="Boedeker C."/>
            <person name="Pinto D."/>
            <person name="Vollmers J."/>
            <person name="Rivas-Marin E."/>
            <person name="Kohn T."/>
            <person name="Peeters S.H."/>
            <person name="Heuer A."/>
            <person name="Rast P."/>
            <person name="Oberbeckmann S."/>
            <person name="Bunk B."/>
            <person name="Jeske O."/>
            <person name="Meyerdierks A."/>
            <person name="Storesund J.E."/>
            <person name="Kallscheuer N."/>
            <person name="Luecker S."/>
            <person name="Lage O.M."/>
            <person name="Pohl T."/>
            <person name="Merkel B.J."/>
            <person name="Hornburger P."/>
            <person name="Mueller R.-W."/>
            <person name="Bruemmer F."/>
            <person name="Labrenz M."/>
            <person name="Spormann A.M."/>
            <person name="Op Den Camp H."/>
            <person name="Overmann J."/>
            <person name="Amann R."/>
            <person name="Jetten M.S.M."/>
            <person name="Mascher T."/>
            <person name="Medema M.H."/>
            <person name="Devos D.P."/>
            <person name="Kaster A.-K."/>
            <person name="Ovreas L."/>
            <person name="Rohde M."/>
            <person name="Galperin M.Y."/>
            <person name="Jogler C."/>
        </authorList>
    </citation>
    <scope>NUCLEOTIDE SEQUENCE [LARGE SCALE GENOMIC DNA]</scope>
    <source>
        <strain evidence="3 4">Pla100</strain>
    </source>
</reference>
<feature type="transmembrane region" description="Helical" evidence="2">
    <location>
        <begin position="179"/>
        <end position="200"/>
    </location>
</feature>
<feature type="transmembrane region" description="Helical" evidence="2">
    <location>
        <begin position="43"/>
        <end position="65"/>
    </location>
</feature>
<dbReference type="InterPro" id="IPR007462">
    <property type="entry name" value="COV1-like"/>
</dbReference>
<dbReference type="PANTHER" id="PTHR31876">
    <property type="entry name" value="COV-LIKE PROTEIN 1"/>
    <property type="match status" value="1"/>
</dbReference>
<organism evidence="3 4">
    <name type="scientific">Neorhodopirellula pilleata</name>
    <dbReference type="NCBI Taxonomy" id="2714738"/>
    <lineage>
        <taxon>Bacteria</taxon>
        <taxon>Pseudomonadati</taxon>
        <taxon>Planctomycetota</taxon>
        <taxon>Planctomycetia</taxon>
        <taxon>Pirellulales</taxon>
        <taxon>Pirellulaceae</taxon>
        <taxon>Neorhodopirellula</taxon>
    </lineage>
</organism>
<dbReference type="EMBL" id="SJPM01000012">
    <property type="protein sequence ID" value="TWT92255.1"/>
    <property type="molecule type" value="Genomic_DNA"/>
</dbReference>
<evidence type="ECO:0008006" key="5">
    <source>
        <dbReference type="Google" id="ProtNLM"/>
    </source>
</evidence>
<evidence type="ECO:0000313" key="3">
    <source>
        <dbReference type="EMBL" id="TWT92255.1"/>
    </source>
</evidence>
<keyword evidence="2" id="KW-0812">Transmembrane</keyword>
<name>A0A5C5ZYW0_9BACT</name>
<gene>
    <name evidence="3" type="ORF">Pla100_47920</name>
</gene>
<evidence type="ECO:0000313" key="4">
    <source>
        <dbReference type="Proteomes" id="UP000316213"/>
    </source>
</evidence>
<feature type="region of interest" description="Disordered" evidence="1">
    <location>
        <begin position="1"/>
        <end position="37"/>
    </location>
</feature>
<evidence type="ECO:0000256" key="2">
    <source>
        <dbReference type="SAM" id="Phobius"/>
    </source>
</evidence>
<feature type="region of interest" description="Disordered" evidence="1">
    <location>
        <begin position="97"/>
        <end position="121"/>
    </location>
</feature>
<dbReference type="OrthoDB" id="9780267at2"/>
<dbReference type="Pfam" id="PF04367">
    <property type="entry name" value="DUF502"/>
    <property type="match status" value="1"/>
</dbReference>
<protein>
    <recommendedName>
        <fullName evidence="5">DUF502 domain-containing protein</fullName>
    </recommendedName>
</protein>
<keyword evidence="4" id="KW-1185">Reference proteome</keyword>